<dbReference type="GO" id="GO:0016787">
    <property type="term" value="F:hydrolase activity"/>
    <property type="evidence" value="ECO:0007669"/>
    <property type="project" value="UniProtKB-KW"/>
</dbReference>
<dbReference type="Pfam" id="PF01433">
    <property type="entry name" value="Peptidase_M1"/>
    <property type="match status" value="1"/>
</dbReference>
<dbReference type="PRINTS" id="PR00756">
    <property type="entry name" value="ALADIPTASE"/>
</dbReference>
<dbReference type="InterPro" id="IPR034016">
    <property type="entry name" value="M1_APN-typ"/>
</dbReference>
<comment type="cofactor">
    <cofactor evidence="9">
        <name>Zn(2+)</name>
        <dbReference type="ChEBI" id="CHEBI:29105"/>
    </cofactor>
    <text evidence="9">Binds 1 zinc ion per subunit.</text>
</comment>
<evidence type="ECO:0000256" key="3">
    <source>
        <dbReference type="ARBA" id="ARBA00022438"/>
    </source>
</evidence>
<dbReference type="PANTHER" id="PTHR11533">
    <property type="entry name" value="PROTEASE M1 ZINC METALLOPROTEASE"/>
    <property type="match status" value="1"/>
</dbReference>
<evidence type="ECO:0000259" key="11">
    <source>
        <dbReference type="Pfam" id="PF01433"/>
    </source>
</evidence>
<feature type="domain" description="Aminopeptidase N-like N-terminal" evidence="13">
    <location>
        <begin position="38"/>
        <end position="217"/>
    </location>
</feature>
<dbReference type="EMBL" id="JBHSMK010000002">
    <property type="protein sequence ID" value="MFC5435868.1"/>
    <property type="molecule type" value="Genomic_DNA"/>
</dbReference>
<evidence type="ECO:0000259" key="12">
    <source>
        <dbReference type="Pfam" id="PF11838"/>
    </source>
</evidence>
<name>A0ABW0JIU6_9GAMM</name>
<dbReference type="CDD" id="cd09601">
    <property type="entry name" value="M1_APN-Q_like"/>
    <property type="match status" value="1"/>
</dbReference>
<accession>A0ABW0JIU6</accession>
<keyword evidence="5 9" id="KW-0479">Metal-binding</keyword>
<evidence type="ECO:0000256" key="7">
    <source>
        <dbReference type="ARBA" id="ARBA00022833"/>
    </source>
</evidence>
<evidence type="ECO:0000256" key="9">
    <source>
        <dbReference type="RuleBase" id="RU364040"/>
    </source>
</evidence>
<dbReference type="Pfam" id="PF17900">
    <property type="entry name" value="Peptidase_M1_N"/>
    <property type="match status" value="1"/>
</dbReference>
<evidence type="ECO:0000256" key="6">
    <source>
        <dbReference type="ARBA" id="ARBA00022801"/>
    </source>
</evidence>
<dbReference type="InterPro" id="IPR050344">
    <property type="entry name" value="Peptidase_M1_aminopeptidases"/>
</dbReference>
<evidence type="ECO:0000256" key="1">
    <source>
        <dbReference type="ARBA" id="ARBA00000098"/>
    </source>
</evidence>
<evidence type="ECO:0000256" key="10">
    <source>
        <dbReference type="SAM" id="SignalP"/>
    </source>
</evidence>
<evidence type="ECO:0000256" key="5">
    <source>
        <dbReference type="ARBA" id="ARBA00022723"/>
    </source>
</evidence>
<dbReference type="RefSeq" id="WP_377302575.1">
    <property type="nucleotide sequence ID" value="NZ_JBHSMK010000002.1"/>
</dbReference>
<comment type="caution">
    <text evidence="14">The sequence shown here is derived from an EMBL/GenBank/DDBJ whole genome shotgun (WGS) entry which is preliminary data.</text>
</comment>
<feature type="chain" id="PRO_5046713867" description="Aminopeptidase" evidence="10">
    <location>
        <begin position="23"/>
        <end position="900"/>
    </location>
</feature>
<dbReference type="InterPro" id="IPR027268">
    <property type="entry name" value="Peptidase_M4/M1_CTD_sf"/>
</dbReference>
<dbReference type="SUPFAM" id="SSF55486">
    <property type="entry name" value="Metalloproteases ('zincins'), catalytic domain"/>
    <property type="match status" value="1"/>
</dbReference>
<dbReference type="EC" id="3.4.11.-" evidence="9"/>
<dbReference type="Gene3D" id="1.25.50.20">
    <property type="match status" value="1"/>
</dbReference>
<organism evidence="14 15">
    <name type="scientific">Rhodanobacter umsongensis</name>
    <dbReference type="NCBI Taxonomy" id="633153"/>
    <lineage>
        <taxon>Bacteria</taxon>
        <taxon>Pseudomonadati</taxon>
        <taxon>Pseudomonadota</taxon>
        <taxon>Gammaproteobacteria</taxon>
        <taxon>Lysobacterales</taxon>
        <taxon>Rhodanobacteraceae</taxon>
        <taxon>Rhodanobacter</taxon>
    </lineage>
</organism>
<keyword evidence="4 9" id="KW-0645">Protease</keyword>
<dbReference type="PANTHER" id="PTHR11533:SF174">
    <property type="entry name" value="PUROMYCIN-SENSITIVE AMINOPEPTIDASE-RELATED"/>
    <property type="match status" value="1"/>
</dbReference>
<protein>
    <recommendedName>
        <fullName evidence="9">Aminopeptidase</fullName>
        <ecNumber evidence="9">3.4.11.-</ecNumber>
    </recommendedName>
</protein>
<reference evidence="15" key="1">
    <citation type="journal article" date="2019" name="Int. J. Syst. Evol. Microbiol.">
        <title>The Global Catalogue of Microorganisms (GCM) 10K type strain sequencing project: providing services to taxonomists for standard genome sequencing and annotation.</title>
        <authorList>
            <consortium name="The Broad Institute Genomics Platform"/>
            <consortium name="The Broad Institute Genome Sequencing Center for Infectious Disease"/>
            <person name="Wu L."/>
            <person name="Ma J."/>
        </authorList>
    </citation>
    <scope>NUCLEOTIDE SEQUENCE [LARGE SCALE GENOMIC DNA]</scope>
    <source>
        <strain evidence="15">JCM 17130</strain>
    </source>
</reference>
<feature type="signal peptide" evidence="10">
    <location>
        <begin position="1"/>
        <end position="22"/>
    </location>
</feature>
<evidence type="ECO:0000259" key="13">
    <source>
        <dbReference type="Pfam" id="PF17900"/>
    </source>
</evidence>
<gene>
    <name evidence="14" type="ORF">ACFPME_04820</name>
</gene>
<keyword evidence="6 9" id="KW-0378">Hydrolase</keyword>
<comment type="catalytic activity">
    <reaction evidence="1">
        <text>Release of an N-terminal amino acid, Xaa-|-Yaa- from a peptide, amide or arylamide. Xaa is preferably Ala, but may be most amino acids including Pro (slow action). When a terminal hydrophobic residue is followed by a prolyl residue, the two may be released as an intact Xaa-Pro dipeptide.</text>
        <dbReference type="EC" id="3.4.11.2"/>
    </reaction>
</comment>
<dbReference type="InterPro" id="IPR014782">
    <property type="entry name" value="Peptidase_M1_dom"/>
</dbReference>
<feature type="domain" description="ERAP1-like C-terminal" evidence="12">
    <location>
        <begin position="563"/>
        <end position="884"/>
    </location>
</feature>
<dbReference type="InterPro" id="IPR024571">
    <property type="entry name" value="ERAP1-like_C_dom"/>
</dbReference>
<dbReference type="Gene3D" id="2.60.40.1730">
    <property type="entry name" value="tricorn interacting facor f3 domain"/>
    <property type="match status" value="1"/>
</dbReference>
<keyword evidence="3 9" id="KW-0031">Aminopeptidase</keyword>
<evidence type="ECO:0000256" key="8">
    <source>
        <dbReference type="ARBA" id="ARBA00023049"/>
    </source>
</evidence>
<feature type="domain" description="Peptidase M1 membrane alanine aminopeptidase" evidence="11">
    <location>
        <begin position="263"/>
        <end position="464"/>
    </location>
</feature>
<dbReference type="Gene3D" id="2.60.40.1910">
    <property type="match status" value="1"/>
</dbReference>
<keyword evidence="7 9" id="KW-0862">Zinc</keyword>
<comment type="similarity">
    <text evidence="2 9">Belongs to the peptidase M1 family.</text>
</comment>
<dbReference type="Gene3D" id="1.10.390.10">
    <property type="entry name" value="Neutral Protease Domain 2"/>
    <property type="match status" value="1"/>
</dbReference>
<evidence type="ECO:0000256" key="2">
    <source>
        <dbReference type="ARBA" id="ARBA00010136"/>
    </source>
</evidence>
<evidence type="ECO:0000313" key="14">
    <source>
        <dbReference type="EMBL" id="MFC5435868.1"/>
    </source>
</evidence>
<dbReference type="Proteomes" id="UP001596013">
    <property type="component" value="Unassembled WGS sequence"/>
</dbReference>
<dbReference type="InterPro" id="IPR001930">
    <property type="entry name" value="Peptidase_M1"/>
</dbReference>
<proteinExistence type="inferred from homology"/>
<dbReference type="InterPro" id="IPR045357">
    <property type="entry name" value="Aminopeptidase_N-like_N"/>
</dbReference>
<sequence>MRRLVRPLLLTALATCCGAALAATADQAPQGRLPGWAVPQSYQLAFKVDPAQQDFSGTTTIKVKLTQASDHLWLDGSELKVSKVAITDAAGKVHVGKYVSVEPKAGVVRVDFGSTLKPQQLTLKFEYTAPLNAQLQGLYKVTAKGQPYAMTQMEPISARFAFPGFDEPGFKTPFDLSITVPDSQAVVANTDQVKEQPAGKGWKTVTFAQTLPLPTYLVAFAVGPWDIVAGPDISPDAYRAKPLKLRGVAAKGEGHRMQHVLGETPSIIHALENYYGFGYPFGKLDLLAAPDFEAGAMENPGLVTFRDWLLLLDKDSPARNVQGSFNVTAHELAHQWTGDTVTTEWWNDIWLNEAFATWMQQKVTMEVHPEYRADLDRVRGAQGAMSNDSLVSARSIRQPITGNGDIMTAFDGITYQKGAGVIAMFENYVGEKTYQKGMRAYIQKQKFGNATADDLVSAIATAADKGDAFKHAFKSFLDQSGVPYVTTRLEQKDGKTVLHLSQSRYLPIGSAGDAKRIWGVPVCVRYGTAADGKDNAPSSKVSCDMLDQATGSMTLPGASNPTWVMPNANASGYYRFSLGKAALAGLVKQVGKLSDAEQLAYADAVDASFRHGDLDAGDVLTALQPLTGSKIRDVATAPLDQLAWIYRHVATTDAQRARLAAWAKAAYLPRLEQLSYQRKAGEPEEDSLMRSELAGSLGFGFKLPEVRAALLKQGEAALKPTAAGHLNLAAADPDLLGDALGMAVQEHGKSAVDALIAELPKTSDPALRNGILGGLASVEDPALTEQVRNFALTKPVKVGEMAMLLRAGRNTRAQRDAMWTWFTAHYQQILDRTGSFSGGRLPSLAAGGGCSTAEYDRLQAFFKTREKDAAGIGRGLAQMGESIQLCSALKAKQDPAAILR</sequence>
<keyword evidence="10" id="KW-0732">Signal</keyword>
<keyword evidence="15" id="KW-1185">Reference proteome</keyword>
<evidence type="ECO:0000256" key="4">
    <source>
        <dbReference type="ARBA" id="ARBA00022670"/>
    </source>
</evidence>
<keyword evidence="8 9" id="KW-0482">Metalloprotease</keyword>
<dbReference type="SUPFAM" id="SSF63737">
    <property type="entry name" value="Leukotriene A4 hydrolase N-terminal domain"/>
    <property type="match status" value="1"/>
</dbReference>
<dbReference type="InterPro" id="IPR042097">
    <property type="entry name" value="Aminopeptidase_N-like_N_sf"/>
</dbReference>
<evidence type="ECO:0000313" key="15">
    <source>
        <dbReference type="Proteomes" id="UP001596013"/>
    </source>
</evidence>
<dbReference type="Pfam" id="PF11838">
    <property type="entry name" value="ERAP1_C"/>
    <property type="match status" value="1"/>
</dbReference>